<reference evidence="1" key="1">
    <citation type="submission" date="2014-10" db="EMBL/GenBank/DDBJ databases">
        <title>Genome sequencing of Vibrio caribbeanicus T14.</title>
        <authorList>
            <person name="Chan K.-G."/>
            <person name="Mohamad N.I."/>
        </authorList>
    </citation>
    <scope>NUCLEOTIDE SEQUENCE</scope>
    <source>
        <strain evidence="1">T14</strain>
    </source>
</reference>
<accession>A0ACC4NZ83</accession>
<comment type="caution">
    <text evidence="1">The sequence shown here is derived from an EMBL/GenBank/DDBJ whole genome shotgun (WGS) entry which is preliminary data.</text>
</comment>
<protein>
    <submittedName>
        <fullName evidence="1">Uncharacterized protein</fullName>
    </submittedName>
</protein>
<organism evidence="1 2">
    <name type="scientific">Vibrio caribbeanicus</name>
    <dbReference type="NCBI Taxonomy" id="701175"/>
    <lineage>
        <taxon>Bacteria</taxon>
        <taxon>Pseudomonadati</taxon>
        <taxon>Pseudomonadota</taxon>
        <taxon>Gammaproteobacteria</taxon>
        <taxon>Vibrionales</taxon>
        <taxon>Vibrionaceae</taxon>
        <taxon>Vibrio</taxon>
    </lineage>
</organism>
<name>A0ACC4NZ83_9VIBR</name>
<sequence length="261" mass="29744">MMYTNKKFSQLVKETDFLYWWKPGKKFKVFPRPLNVGDALSVYIVWNVMKEKGVTLNKNNNKLMGIGSIMNHARTGDVIWGTGYNSVKDDSTYIFSDLVVTAVRGPITKKFLEKRGITVPSVFGDPGLLTSRYFPKPEKQDIEYLVIPHISENKNKFQAPHVLETKGCVEEFMKEIVRAKKVISSSLHGIIIAESFGIPAVLLKDNNGEGDEKYHDYYQGTGRPDFPMCKTLEEALKVEPIELPDIEEIQNRLLNSFPEHL</sequence>
<dbReference type="EMBL" id="JRWR01000003">
    <property type="protein sequence ID" value="KHD25913.1"/>
    <property type="molecule type" value="Genomic_DNA"/>
</dbReference>
<evidence type="ECO:0000313" key="2">
    <source>
        <dbReference type="Proteomes" id="UP000030421"/>
    </source>
</evidence>
<proteinExistence type="predicted"/>
<keyword evidence="2" id="KW-1185">Reference proteome</keyword>
<gene>
    <name evidence="1" type="ORF">NM09_03945</name>
</gene>
<dbReference type="Proteomes" id="UP000030421">
    <property type="component" value="Unassembled WGS sequence"/>
</dbReference>
<evidence type="ECO:0000313" key="1">
    <source>
        <dbReference type="EMBL" id="KHD25913.1"/>
    </source>
</evidence>